<comment type="caution">
    <text evidence="4">The sequence shown here is derived from an EMBL/GenBank/DDBJ whole genome shotgun (WGS) entry which is preliminary data.</text>
</comment>
<dbReference type="SUPFAM" id="SSF46785">
    <property type="entry name" value="Winged helix' DNA-binding domain"/>
    <property type="match status" value="1"/>
</dbReference>
<dbReference type="OrthoDB" id="27885at2157"/>
<protein>
    <submittedName>
        <fullName evidence="4">Transcriptional regulator, MarR family protein</fullName>
    </submittedName>
</protein>
<dbReference type="InterPro" id="IPR011991">
    <property type="entry name" value="ArsR-like_HTH"/>
</dbReference>
<evidence type="ECO:0000313" key="5">
    <source>
        <dbReference type="Proteomes" id="UP000053695"/>
    </source>
</evidence>
<sequence>MLILLLFLPNILAYQIENENIVCFIHNNNLLENITLEFKNFENNKSTFYITLPQNVKILNISSNYPIDGYSAVFQDGTSNIAVAFEKPLPINKTVSLTLTCLVKDCIWKGYDYYQFITNFPIIGKNVKIKLYLPPGAVIVYPNLITPEGYEITGDGKHQIIVWNLKPKSEFIMTTSLRFAYAPYTPITNKEKKDNNIIIFLILLSGSIAFVAYERFKRIKINKEKNQIYDNYLEIKGQLAEKNKQISDLEDKCRFLEEEVGKLKNIIEEKDKVICEMSKKVEEYLKEIKLLGKEKEDLINNITELKAKIEKLKDENEKLKNIIDKYKDSEKGILLNFLTDDEKKIIKLIKEHKYITQKDIVSLTRMSKSKVSRIVSELEERGIVKKEKVGRINMLTLTDEADNLI</sequence>
<gene>
    <name evidence="4" type="ORF">J422_01368</name>
</gene>
<organism evidence="4 5">
    <name type="scientific">Methanocaldococcus villosus KIN24-T80</name>
    <dbReference type="NCBI Taxonomy" id="1069083"/>
    <lineage>
        <taxon>Archaea</taxon>
        <taxon>Methanobacteriati</taxon>
        <taxon>Methanobacteriota</taxon>
        <taxon>Methanomada group</taxon>
        <taxon>Methanococci</taxon>
        <taxon>Methanococcales</taxon>
        <taxon>Methanocaldococcaceae</taxon>
        <taxon>Methanocaldococcus</taxon>
    </lineage>
</organism>
<name>N6V2Z5_9EURY</name>
<keyword evidence="2" id="KW-1133">Transmembrane helix</keyword>
<dbReference type="STRING" id="1069083.GCA_000371805_00015"/>
<feature type="domain" description="HTH arsR-type" evidence="3">
    <location>
        <begin position="323"/>
        <end position="405"/>
    </location>
</feature>
<dbReference type="InterPro" id="IPR036390">
    <property type="entry name" value="WH_DNA-bd_sf"/>
</dbReference>
<keyword evidence="2" id="KW-0472">Membrane</keyword>
<reference evidence="4 5" key="1">
    <citation type="journal article" date="2013" name="Genome Announc.">
        <title>Draft Genome Sequence of a Highly Flagellated, Fast-Swimming Archaeon, Methanocaldococcus villosus Strain KIN24-T80 (DSM 22612).</title>
        <authorList>
            <person name="Thennarasu S."/>
            <person name="Polireddy D."/>
            <person name="Antony A."/>
            <person name="Yada M.R."/>
            <person name="Algarawi S."/>
            <person name="Sivakumar N."/>
        </authorList>
    </citation>
    <scope>NUCLEOTIDE SEQUENCE [LARGE SCALE GENOMIC DNA]</scope>
    <source>
        <strain evidence="4 5">KIN24-T80</strain>
    </source>
</reference>
<dbReference type="SUPFAM" id="SSF52540">
    <property type="entry name" value="P-loop containing nucleoside triphosphate hydrolases"/>
    <property type="match status" value="1"/>
</dbReference>
<evidence type="ECO:0000313" key="4">
    <source>
        <dbReference type="EMBL" id="ENN96608.1"/>
    </source>
</evidence>
<evidence type="ECO:0000256" key="1">
    <source>
        <dbReference type="SAM" id="Coils"/>
    </source>
</evidence>
<dbReference type="InterPro" id="IPR036388">
    <property type="entry name" value="WH-like_DNA-bd_sf"/>
</dbReference>
<feature type="coiled-coil region" evidence="1">
    <location>
        <begin position="232"/>
        <end position="329"/>
    </location>
</feature>
<dbReference type="Pfam" id="PF24034">
    <property type="entry name" value="DUF7343"/>
    <property type="match status" value="1"/>
</dbReference>
<keyword evidence="1" id="KW-0175">Coiled coil</keyword>
<proteinExistence type="predicted"/>
<dbReference type="GO" id="GO:0003700">
    <property type="term" value="F:DNA-binding transcription factor activity"/>
    <property type="evidence" value="ECO:0007669"/>
    <property type="project" value="InterPro"/>
</dbReference>
<keyword evidence="5" id="KW-1185">Reference proteome</keyword>
<dbReference type="PATRIC" id="fig|1069083.5.peg.268"/>
<evidence type="ECO:0000256" key="2">
    <source>
        <dbReference type="SAM" id="Phobius"/>
    </source>
</evidence>
<dbReference type="Gene3D" id="1.10.10.10">
    <property type="entry name" value="Winged helix-like DNA-binding domain superfamily/Winged helix DNA-binding domain"/>
    <property type="match status" value="1"/>
</dbReference>
<dbReference type="AlphaFoldDB" id="N6V2Z5"/>
<keyword evidence="2" id="KW-0812">Transmembrane</keyword>
<dbReference type="EMBL" id="APMM01000009">
    <property type="protein sequence ID" value="ENN96608.1"/>
    <property type="molecule type" value="Genomic_DNA"/>
</dbReference>
<dbReference type="CDD" id="cd00090">
    <property type="entry name" value="HTH_ARSR"/>
    <property type="match status" value="1"/>
</dbReference>
<dbReference type="InterPro" id="IPR055767">
    <property type="entry name" value="DUF7343"/>
</dbReference>
<feature type="transmembrane region" description="Helical" evidence="2">
    <location>
        <begin position="197"/>
        <end position="216"/>
    </location>
</feature>
<accession>N6V2Z5</accession>
<dbReference type="PROSITE" id="PS50987">
    <property type="entry name" value="HTH_ARSR_2"/>
    <property type="match status" value="1"/>
</dbReference>
<dbReference type="InterPro" id="IPR001845">
    <property type="entry name" value="HTH_ArsR_DNA-bd_dom"/>
</dbReference>
<dbReference type="InterPro" id="IPR027417">
    <property type="entry name" value="P-loop_NTPase"/>
</dbReference>
<evidence type="ECO:0000259" key="3">
    <source>
        <dbReference type="PROSITE" id="PS50987"/>
    </source>
</evidence>
<dbReference type="Proteomes" id="UP000053695">
    <property type="component" value="Unassembled WGS sequence"/>
</dbReference>